<dbReference type="PANTHER" id="PTHR30203">
    <property type="entry name" value="OUTER MEMBRANE CATION EFFLUX PROTEIN"/>
    <property type="match status" value="1"/>
</dbReference>
<sequence>MLRPVKIILLSVFLVGCYSEPYHRPHVEVINKWSVKDKNVKNIDSKNIPYIAWWRDFKDPTLNQLIERGLISNTSLGMSRGSIEAAEGELKKIRYQWVPTLDLMTGYSRNPATGFPGVLIVFIPNYTINIINQIREQKRAKYTLAQVKAEDDALKLTIISQIAASYFTYLAEIERKEFLQTLANDLTQLAKVANKVYQGGLSSEIEQEELYSQVNLIQGELEVTERNIVISRNALRYLLNQNPGEIKTVKKLLQLKNRKLIPGSLPLTVLENRPDMQVAENRLRASHEGIGVAESNLLPTIQLDYIGGLAAGDSRYALPKKTVKFNDQLLKAPIIDMPVLGAVAKAKGVNKVSYYNYIDTLQKALRDTTNALSENERLTNKLKQTASAQKHLAKAYNLNDRLYQTGIQSYIETLNSKISLDKINISLNQDKLQELLSIVRLYQELAGGYRANLESEIKSSGRATRTRL</sequence>
<dbReference type="InterPro" id="IPR003423">
    <property type="entry name" value="OMP_efflux"/>
</dbReference>
<name>A0A378K8S4_LEGPN</name>
<dbReference type="Gene3D" id="2.20.200.10">
    <property type="entry name" value="Outer membrane efflux proteins (OEP)"/>
    <property type="match status" value="1"/>
</dbReference>
<organism evidence="2 3">
    <name type="scientific">Legionella pneumophila</name>
    <dbReference type="NCBI Taxonomy" id="446"/>
    <lineage>
        <taxon>Bacteria</taxon>
        <taxon>Pseudomonadati</taxon>
        <taxon>Pseudomonadota</taxon>
        <taxon>Gammaproteobacteria</taxon>
        <taxon>Legionellales</taxon>
        <taxon>Legionellaceae</taxon>
        <taxon>Legionella</taxon>
    </lineage>
</organism>
<dbReference type="RefSeq" id="WP_011945210.1">
    <property type="nucleotide sequence ID" value="NZ_BAZA01000117.1"/>
</dbReference>
<evidence type="ECO:0000313" key="3">
    <source>
        <dbReference type="Proteomes" id="UP000254631"/>
    </source>
</evidence>
<dbReference type="Gene3D" id="1.20.1600.10">
    <property type="entry name" value="Outer membrane efflux proteins (OEP)"/>
    <property type="match status" value="1"/>
</dbReference>
<dbReference type="SUPFAM" id="SSF56954">
    <property type="entry name" value="Outer membrane efflux proteins (OEP)"/>
    <property type="match status" value="1"/>
</dbReference>
<proteinExistence type="inferred from homology"/>
<evidence type="ECO:0000313" key="2">
    <source>
        <dbReference type="EMBL" id="STX78144.1"/>
    </source>
</evidence>
<dbReference type="GO" id="GO:0015562">
    <property type="term" value="F:efflux transmembrane transporter activity"/>
    <property type="evidence" value="ECO:0007669"/>
    <property type="project" value="InterPro"/>
</dbReference>
<dbReference type="InterPro" id="IPR010131">
    <property type="entry name" value="MdtP/NodT-like"/>
</dbReference>
<dbReference type="OMA" id="FIQWNTR"/>
<comment type="similarity">
    <text evidence="1">Belongs to the outer membrane factor (OMF) (TC 1.B.17) family.</text>
</comment>
<dbReference type="PROSITE" id="PS51257">
    <property type="entry name" value="PROKAR_LIPOPROTEIN"/>
    <property type="match status" value="1"/>
</dbReference>
<accession>A0A378K8S4</accession>
<reference evidence="2 3" key="1">
    <citation type="submission" date="2018-06" db="EMBL/GenBank/DDBJ databases">
        <authorList>
            <consortium name="Pathogen Informatics"/>
            <person name="Doyle S."/>
        </authorList>
    </citation>
    <scope>NUCLEOTIDE SEQUENCE [LARGE SCALE GENOMIC DNA]</scope>
    <source>
        <strain evidence="2 3">NCTC12000</strain>
    </source>
</reference>
<dbReference type="Pfam" id="PF02321">
    <property type="entry name" value="OEP"/>
    <property type="match status" value="2"/>
</dbReference>
<dbReference type="PANTHER" id="PTHR30203:SF23">
    <property type="entry name" value="OUTER MEMBRANE EFFLUX PROTEIN"/>
    <property type="match status" value="1"/>
</dbReference>
<evidence type="ECO:0000256" key="1">
    <source>
        <dbReference type="ARBA" id="ARBA00007613"/>
    </source>
</evidence>
<gene>
    <name evidence="2" type="primary">oprM_1</name>
    <name evidence="2" type="ORF">NCTC12000_00019</name>
</gene>
<dbReference type="EMBL" id="UGOL01000001">
    <property type="protein sequence ID" value="STX78144.1"/>
    <property type="molecule type" value="Genomic_DNA"/>
</dbReference>
<protein>
    <submittedName>
        <fullName evidence="2">Outer membrane efflux protein</fullName>
    </submittedName>
</protein>
<dbReference type="Proteomes" id="UP000254631">
    <property type="component" value="Unassembled WGS sequence"/>
</dbReference>
<dbReference type="AlphaFoldDB" id="A0A378K8S4"/>